<name>A0A9R0XMV1_TRITD</name>
<dbReference type="SUPFAM" id="SSF81383">
    <property type="entry name" value="F-box domain"/>
    <property type="match status" value="1"/>
</dbReference>
<dbReference type="InterPro" id="IPR056594">
    <property type="entry name" value="AT5G49610-like_b-prop"/>
</dbReference>
<evidence type="ECO:0000256" key="1">
    <source>
        <dbReference type="SAM" id="MobiDB-lite"/>
    </source>
</evidence>
<evidence type="ECO:0000313" key="3">
    <source>
        <dbReference type="EMBL" id="VAI39391.1"/>
    </source>
</evidence>
<dbReference type="AlphaFoldDB" id="A0A9R0XMV1"/>
<sequence>MAAPPPPAAALPDELVQEILARLPPDDPASLLRASLVCKAWGLAVSHPGFRRRLHELHQAPPLLGFLPSWASDDTCTFIPTTATSFSLHAPDWHSCRAVDCRHGRALFLSVNQHAETLLVWEPITGAQNRLPVPAAYDSAKPFPGALMYSNAAVLCAADRCDHRDCLGGPFRVVFVFEEHTKEEQNVTSACVYSPEAGAWGELTSLHTELSIEITDNSSVLVGSSLLYFRASASVLEYDLARHALTLFVPPDNDENVRFNLILTEDGRLGLIEDWCPHLKLWTLEKASEDTDAQWVLSRVINLHNFFPASARLSEGYGVWVMGFVEGANVIFVNSLAGVFTIELQSEEVRKVFVHSSFGNLVPVVTFYTPVLRGVQQHLLVSKPSGEAGGEEGGEGGKTIDQAQKLFDKGSNAISKGDFVNTFKCVSHDHNIRSPGHVEVAPACASMFGKYVCAYKAQEVNGSLDSVPKSAPIEELVKGTTREDDAGDSKTSGSSVEDAAPSSEKCNSQEVLR</sequence>
<feature type="domain" description="F-box" evidence="2">
    <location>
        <begin position="5"/>
        <end position="53"/>
    </location>
</feature>
<dbReference type="Gene3D" id="1.20.1280.50">
    <property type="match status" value="1"/>
</dbReference>
<accession>A0A9R0XMV1</accession>
<gene>
    <name evidence="3" type="ORF">TRITD_5Bv1G236260</name>
</gene>
<proteinExistence type="predicted"/>
<dbReference type="PANTHER" id="PTHR32133:SF403">
    <property type="entry name" value="F-BOX DOMAIN-CONTAINING PROTEIN"/>
    <property type="match status" value="1"/>
</dbReference>
<feature type="region of interest" description="Disordered" evidence="1">
    <location>
        <begin position="464"/>
        <end position="513"/>
    </location>
</feature>
<dbReference type="Gramene" id="TRITD5Bv1G236260.1">
    <property type="protein sequence ID" value="TRITD5Bv1G236260.1"/>
    <property type="gene ID" value="TRITD5Bv1G236260"/>
</dbReference>
<feature type="compositionally biased region" description="Basic and acidic residues" evidence="1">
    <location>
        <begin position="475"/>
        <end position="488"/>
    </location>
</feature>
<dbReference type="PANTHER" id="PTHR32133">
    <property type="entry name" value="OS07G0120400 PROTEIN"/>
    <property type="match status" value="1"/>
</dbReference>
<evidence type="ECO:0000259" key="2">
    <source>
        <dbReference type="PROSITE" id="PS50181"/>
    </source>
</evidence>
<dbReference type="EMBL" id="LT934120">
    <property type="protein sequence ID" value="VAI39391.1"/>
    <property type="molecule type" value="Genomic_DNA"/>
</dbReference>
<dbReference type="PROSITE" id="PS50181">
    <property type="entry name" value="FBOX"/>
    <property type="match status" value="1"/>
</dbReference>
<dbReference type="InterPro" id="IPR036047">
    <property type="entry name" value="F-box-like_dom_sf"/>
</dbReference>
<protein>
    <recommendedName>
        <fullName evidence="2">F-box domain-containing protein</fullName>
    </recommendedName>
</protein>
<dbReference type="InterPro" id="IPR001810">
    <property type="entry name" value="F-box_dom"/>
</dbReference>
<evidence type="ECO:0000313" key="4">
    <source>
        <dbReference type="Proteomes" id="UP000324705"/>
    </source>
</evidence>
<dbReference type="Pfam" id="PF12937">
    <property type="entry name" value="F-box-like"/>
    <property type="match status" value="1"/>
</dbReference>
<organism evidence="3 4">
    <name type="scientific">Triticum turgidum subsp. durum</name>
    <name type="common">Durum wheat</name>
    <name type="synonym">Triticum durum</name>
    <dbReference type="NCBI Taxonomy" id="4567"/>
    <lineage>
        <taxon>Eukaryota</taxon>
        <taxon>Viridiplantae</taxon>
        <taxon>Streptophyta</taxon>
        <taxon>Embryophyta</taxon>
        <taxon>Tracheophyta</taxon>
        <taxon>Spermatophyta</taxon>
        <taxon>Magnoliopsida</taxon>
        <taxon>Liliopsida</taxon>
        <taxon>Poales</taxon>
        <taxon>Poaceae</taxon>
        <taxon>BOP clade</taxon>
        <taxon>Pooideae</taxon>
        <taxon>Triticodae</taxon>
        <taxon>Triticeae</taxon>
        <taxon>Triticinae</taxon>
        <taxon>Triticum</taxon>
    </lineage>
</organism>
<reference evidence="3 4" key="1">
    <citation type="submission" date="2017-09" db="EMBL/GenBank/DDBJ databases">
        <authorList>
            <consortium name="International Durum Wheat Genome Sequencing Consortium (IDWGSC)"/>
            <person name="Milanesi L."/>
        </authorList>
    </citation>
    <scope>NUCLEOTIDE SEQUENCE [LARGE SCALE GENOMIC DNA]</scope>
    <source>
        <strain evidence="4">cv. Svevo</strain>
    </source>
</reference>
<feature type="compositionally biased region" description="Polar residues" evidence="1">
    <location>
        <begin position="504"/>
        <end position="513"/>
    </location>
</feature>
<dbReference type="SMART" id="SM00256">
    <property type="entry name" value="FBOX"/>
    <property type="match status" value="1"/>
</dbReference>
<keyword evidence="4" id="KW-1185">Reference proteome</keyword>
<dbReference type="Pfam" id="PF23635">
    <property type="entry name" value="Beta-prop_AT5G49610-like"/>
    <property type="match status" value="1"/>
</dbReference>
<dbReference type="Proteomes" id="UP000324705">
    <property type="component" value="Chromosome 5B"/>
</dbReference>